<gene>
    <name evidence="8" type="ORF">FKW77_008879</name>
</gene>
<feature type="transmembrane region" description="Helical" evidence="6">
    <location>
        <begin position="53"/>
        <end position="76"/>
    </location>
</feature>
<evidence type="ECO:0000313" key="9">
    <source>
        <dbReference type="Proteomes" id="UP000316270"/>
    </source>
</evidence>
<protein>
    <recommendedName>
        <fullName evidence="7">Rhodopsin domain-containing protein</fullName>
    </recommendedName>
</protein>
<feature type="transmembrane region" description="Helical" evidence="6">
    <location>
        <begin position="88"/>
        <end position="110"/>
    </location>
</feature>
<keyword evidence="4 6" id="KW-0472">Membrane</keyword>
<comment type="subcellular location">
    <subcellularLocation>
        <location evidence="1">Membrane</location>
        <topology evidence="1">Multi-pass membrane protein</topology>
    </subcellularLocation>
</comment>
<evidence type="ECO:0000256" key="4">
    <source>
        <dbReference type="ARBA" id="ARBA00023136"/>
    </source>
</evidence>
<evidence type="ECO:0000256" key="3">
    <source>
        <dbReference type="ARBA" id="ARBA00022989"/>
    </source>
</evidence>
<feature type="domain" description="Rhodopsin" evidence="7">
    <location>
        <begin position="38"/>
        <end position="143"/>
    </location>
</feature>
<dbReference type="InterPro" id="IPR052337">
    <property type="entry name" value="SAT4-like"/>
</dbReference>
<evidence type="ECO:0000259" key="7">
    <source>
        <dbReference type="Pfam" id="PF20684"/>
    </source>
</evidence>
<proteinExistence type="inferred from homology"/>
<keyword evidence="3 6" id="KW-1133">Transmembrane helix</keyword>
<dbReference type="EMBL" id="CP042193">
    <property type="protein sequence ID" value="QDS73455.1"/>
    <property type="molecule type" value="Genomic_DNA"/>
</dbReference>
<evidence type="ECO:0000256" key="2">
    <source>
        <dbReference type="ARBA" id="ARBA00022692"/>
    </source>
</evidence>
<dbReference type="InterPro" id="IPR049326">
    <property type="entry name" value="Rhodopsin_dom_fungi"/>
</dbReference>
<comment type="similarity">
    <text evidence="5">Belongs to the SAT4 family.</text>
</comment>
<reference evidence="8 9" key="1">
    <citation type="submission" date="2019-07" db="EMBL/GenBank/DDBJ databases">
        <title>Finished genome of Venturia effusa.</title>
        <authorList>
            <person name="Young C.A."/>
            <person name="Cox M.P."/>
            <person name="Ganley A.R.D."/>
            <person name="David W.J."/>
        </authorList>
    </citation>
    <scope>NUCLEOTIDE SEQUENCE [LARGE SCALE GENOMIC DNA]</scope>
    <source>
        <strain evidence="9">albino</strain>
    </source>
</reference>
<dbReference type="Pfam" id="PF20684">
    <property type="entry name" value="Fung_rhodopsin"/>
    <property type="match status" value="1"/>
</dbReference>
<accession>A0A517LCT0</accession>
<dbReference type="PANTHER" id="PTHR33048">
    <property type="entry name" value="PTH11-LIKE INTEGRAL MEMBRANE PROTEIN (AFU_ORTHOLOGUE AFUA_5G11245)"/>
    <property type="match status" value="1"/>
</dbReference>
<organism evidence="8 9">
    <name type="scientific">Venturia effusa</name>
    <dbReference type="NCBI Taxonomy" id="50376"/>
    <lineage>
        <taxon>Eukaryota</taxon>
        <taxon>Fungi</taxon>
        <taxon>Dikarya</taxon>
        <taxon>Ascomycota</taxon>
        <taxon>Pezizomycotina</taxon>
        <taxon>Dothideomycetes</taxon>
        <taxon>Pleosporomycetidae</taxon>
        <taxon>Venturiales</taxon>
        <taxon>Venturiaceae</taxon>
        <taxon>Venturia</taxon>
    </lineage>
</organism>
<feature type="transmembrane region" description="Helical" evidence="6">
    <location>
        <begin position="122"/>
        <end position="143"/>
    </location>
</feature>
<name>A0A517LCT0_9PEZI</name>
<evidence type="ECO:0000256" key="6">
    <source>
        <dbReference type="SAM" id="Phobius"/>
    </source>
</evidence>
<dbReference type="GO" id="GO:0016020">
    <property type="term" value="C:membrane"/>
    <property type="evidence" value="ECO:0007669"/>
    <property type="project" value="UniProtKB-SubCell"/>
</dbReference>
<dbReference type="PANTHER" id="PTHR33048:SF166">
    <property type="entry name" value="PTH11-LIKE INTEGRAL MEMBRANE PROTEIN"/>
    <property type="match status" value="1"/>
</dbReference>
<sequence>MGFYCVLTTPQATPDEVILASKLLLPGRLCYALLSWEYDPEHKIVCQKAMVNLLVMAVLNMVTDIALFLLPLPVLWKLQLSMKQKLQLGLVFGVGIFVIAVTTARIPVILEHSVDQKTRSRWASIEIVTACLVANVAFFYALLKDLRDGHSDSRASISSTAARSIRTKSYSNPAKLVFSKEIRRTDELESTREGSKQSLED</sequence>
<evidence type="ECO:0000256" key="5">
    <source>
        <dbReference type="ARBA" id="ARBA00038359"/>
    </source>
</evidence>
<keyword evidence="2 6" id="KW-0812">Transmembrane</keyword>
<dbReference type="OrthoDB" id="2988756at2759"/>
<evidence type="ECO:0000256" key="1">
    <source>
        <dbReference type="ARBA" id="ARBA00004141"/>
    </source>
</evidence>
<dbReference type="Proteomes" id="UP000316270">
    <property type="component" value="Chromosome 9"/>
</dbReference>
<dbReference type="AlphaFoldDB" id="A0A517LCT0"/>
<evidence type="ECO:0000313" key="8">
    <source>
        <dbReference type="EMBL" id="QDS73455.1"/>
    </source>
</evidence>
<keyword evidence="9" id="KW-1185">Reference proteome</keyword>